<dbReference type="Gene3D" id="1.10.8.260">
    <property type="entry name" value="HI0933 insert domain-like"/>
    <property type="match status" value="1"/>
</dbReference>
<evidence type="ECO:0000313" key="7">
    <source>
        <dbReference type="Proteomes" id="UP000295515"/>
    </source>
</evidence>
<dbReference type="InterPro" id="IPR004792">
    <property type="entry name" value="BaiN-like"/>
</dbReference>
<dbReference type="SUPFAM" id="SSF51905">
    <property type="entry name" value="FAD/NAD(P)-binding domain"/>
    <property type="match status" value="1"/>
</dbReference>
<comment type="caution">
    <text evidence="6">The sequence shown here is derived from an EMBL/GenBank/DDBJ whole genome shotgun (WGS) entry which is preliminary data.</text>
</comment>
<sequence length="388" mass="44039">MQKILIVGAGASGVYLSVLLKQKLYDCDVIVLEQNTAPLKKVLATGNGRCNLSNKDMSIDYYQSDNNQLVEEIISSFDMVQAMNDLGLYCIYQGNLLYPKSEQALSVKQILMQRAEELGVLFLYEQEVLKIEKGYPYIVKTNQQQLKADYVIFAMGSEAGRLSGTQLSRYQILRKLHLNVVEPRPALTQFFTQPVLKSLKGVRVKGTFTLLEKGKCVHQEKGELLFTDYGVSGIAIMQLSAFCKPLHDYELSIDFFDEEDAKKLYEYIELRRKKGYNHFYDGLLNSKISLYFEKQALNSTQEIVSMLKDFRLHITGLRSYESAQVMKGGLSLNELDHNLELKKYPHIYAIGEILNVIGLCGGYNLHFAFASASHVAKALEREWNVTNS</sequence>
<dbReference type="InterPro" id="IPR055178">
    <property type="entry name" value="RsdA/BaiN/AoA(So)-like_dom"/>
</dbReference>
<reference evidence="6 7" key="1">
    <citation type="submission" date="2019-03" db="EMBL/GenBank/DDBJ databases">
        <title>Genomic Encyclopedia of Type Strains, Phase IV (KMG-IV): sequencing the most valuable type-strain genomes for metagenomic binning, comparative biology and taxonomic classification.</title>
        <authorList>
            <person name="Goeker M."/>
        </authorList>
    </citation>
    <scope>NUCLEOTIDE SEQUENCE [LARGE SCALE GENOMIC DNA]</scope>
    <source>
        <strain evidence="6 7">DSM 29487</strain>
    </source>
</reference>
<evidence type="ECO:0000256" key="3">
    <source>
        <dbReference type="ARBA" id="ARBA00022827"/>
    </source>
</evidence>
<feature type="domain" description="RsdA/BaiN/AoA(So)-like insert" evidence="5">
    <location>
        <begin position="184"/>
        <end position="325"/>
    </location>
</feature>
<keyword evidence="7" id="KW-1185">Reference proteome</keyword>
<keyword evidence="2" id="KW-0285">Flavoprotein</keyword>
<dbReference type="Gene3D" id="2.40.30.10">
    <property type="entry name" value="Translation factors"/>
    <property type="match status" value="1"/>
</dbReference>
<proteinExistence type="predicted"/>
<evidence type="ECO:0000259" key="5">
    <source>
        <dbReference type="Pfam" id="PF22780"/>
    </source>
</evidence>
<dbReference type="InterPro" id="IPR036188">
    <property type="entry name" value="FAD/NAD-bd_sf"/>
</dbReference>
<dbReference type="SUPFAM" id="SSF160996">
    <property type="entry name" value="HI0933 insert domain-like"/>
    <property type="match status" value="1"/>
</dbReference>
<evidence type="ECO:0000259" key="4">
    <source>
        <dbReference type="Pfam" id="PF03486"/>
    </source>
</evidence>
<dbReference type="GeneID" id="98915436"/>
<dbReference type="NCBIfam" id="TIGR00275">
    <property type="entry name" value="aminoacetone oxidase family FAD-binding enzyme"/>
    <property type="match status" value="1"/>
</dbReference>
<dbReference type="PANTHER" id="PTHR42887:SF2">
    <property type="entry name" value="OS12G0638800 PROTEIN"/>
    <property type="match status" value="1"/>
</dbReference>
<dbReference type="PANTHER" id="PTHR42887">
    <property type="entry name" value="OS12G0638800 PROTEIN"/>
    <property type="match status" value="1"/>
</dbReference>
<dbReference type="RefSeq" id="WP_066445373.1">
    <property type="nucleotide sequence ID" value="NZ_JANKBF010000011.1"/>
</dbReference>
<dbReference type="Pfam" id="PF03486">
    <property type="entry name" value="HI0933_like"/>
    <property type="match status" value="1"/>
</dbReference>
<name>A0A4R3Z2T2_9FIRM</name>
<protein>
    <recommendedName>
        <fullName evidence="8">Aminoacetone oxidase family FAD-binding enzyme</fullName>
    </recommendedName>
</protein>
<accession>A0A4R3Z2T2</accession>
<organism evidence="6 7">
    <name type="scientific">Longibaculum muris</name>
    <dbReference type="NCBI Taxonomy" id="1796628"/>
    <lineage>
        <taxon>Bacteria</taxon>
        <taxon>Bacillati</taxon>
        <taxon>Bacillota</taxon>
        <taxon>Erysipelotrichia</taxon>
        <taxon>Erysipelotrichales</taxon>
        <taxon>Coprobacillaceae</taxon>
        <taxon>Longibaculum</taxon>
    </lineage>
</organism>
<evidence type="ECO:0000256" key="1">
    <source>
        <dbReference type="ARBA" id="ARBA00001974"/>
    </source>
</evidence>
<evidence type="ECO:0000256" key="2">
    <source>
        <dbReference type="ARBA" id="ARBA00022630"/>
    </source>
</evidence>
<comment type="cofactor">
    <cofactor evidence="1">
        <name>FAD</name>
        <dbReference type="ChEBI" id="CHEBI:57692"/>
    </cofactor>
</comment>
<dbReference type="Gene3D" id="3.50.50.60">
    <property type="entry name" value="FAD/NAD(P)-binding domain"/>
    <property type="match status" value="1"/>
</dbReference>
<dbReference type="InterPro" id="IPR023166">
    <property type="entry name" value="BaiN-like_dom_sf"/>
</dbReference>
<feature type="domain" description="RsdA/BaiN/AoA(So)-like Rossmann fold-like" evidence="4">
    <location>
        <begin position="3"/>
        <end position="377"/>
    </location>
</feature>
<dbReference type="InterPro" id="IPR057661">
    <property type="entry name" value="RsdA/BaiN/AoA(So)_Rossmann"/>
</dbReference>
<keyword evidence="3" id="KW-0274">FAD</keyword>
<dbReference type="Proteomes" id="UP000295515">
    <property type="component" value="Unassembled WGS sequence"/>
</dbReference>
<gene>
    <name evidence="6" type="ORF">EDD60_11051</name>
</gene>
<dbReference type="AlphaFoldDB" id="A0A4R3Z2T2"/>
<evidence type="ECO:0000313" key="6">
    <source>
        <dbReference type="EMBL" id="TCV99359.1"/>
    </source>
</evidence>
<dbReference type="EMBL" id="SMCQ01000010">
    <property type="protein sequence ID" value="TCV99359.1"/>
    <property type="molecule type" value="Genomic_DNA"/>
</dbReference>
<evidence type="ECO:0008006" key="8">
    <source>
        <dbReference type="Google" id="ProtNLM"/>
    </source>
</evidence>
<dbReference type="Pfam" id="PF22780">
    <property type="entry name" value="HI0933_like_1st"/>
    <property type="match status" value="1"/>
</dbReference>